<reference evidence="2 3" key="1">
    <citation type="submission" date="2016-10" db="EMBL/GenBank/DDBJ databases">
        <authorList>
            <person name="de Groot N.N."/>
        </authorList>
    </citation>
    <scope>NUCLEOTIDE SEQUENCE [LARGE SCALE GENOMIC DNA]</scope>
    <source>
        <strain evidence="2 3">DSM 22789</strain>
    </source>
</reference>
<dbReference type="RefSeq" id="WP_093363201.1">
    <property type="nucleotide sequence ID" value="NZ_FOZZ01000001.1"/>
</dbReference>
<dbReference type="EMBL" id="FOZZ01000001">
    <property type="protein sequence ID" value="SFS31303.1"/>
    <property type="molecule type" value="Genomic_DNA"/>
</dbReference>
<proteinExistence type="predicted"/>
<evidence type="ECO:0000313" key="2">
    <source>
        <dbReference type="EMBL" id="SFS31303.1"/>
    </source>
</evidence>
<gene>
    <name evidence="2" type="ORF">SAMN05660206_10193</name>
</gene>
<evidence type="ECO:0000259" key="1">
    <source>
        <dbReference type="Pfam" id="PF13566"/>
    </source>
</evidence>
<dbReference type="AlphaFoldDB" id="A0A1I6NTN7"/>
<keyword evidence="3" id="KW-1185">Reference proteome</keyword>
<dbReference type="STRING" id="683125.SAMN05660206_10193"/>
<sequence length="253" mass="29982">MSTTVYYDGTWQGLLTAIFEDYEYRLQSCIIVKSGTAVTQSLFGRTHQVYTDKKKALRVKNGLLKNVGKVALQELYCAFLSEKEGIEVLILRVVQYYMAGEKSVHSNYAHEDVLQIKKIHKSVMRERHRFKAFVRFRESTDGIFLALIEPDFNVLPLISTHFKDRYADQLWIIYDVKRQYGLHYDKSTVREIVFDKSIDVKQLEAVCSTEEQLYDRLWKRYFQSTNIVERKNTKLHVQHVPKRYWKYLNEKEG</sequence>
<organism evidence="2 3">
    <name type="scientific">Sphingobacterium wenxiniae</name>
    <dbReference type="NCBI Taxonomy" id="683125"/>
    <lineage>
        <taxon>Bacteria</taxon>
        <taxon>Pseudomonadati</taxon>
        <taxon>Bacteroidota</taxon>
        <taxon>Sphingobacteriia</taxon>
        <taxon>Sphingobacteriales</taxon>
        <taxon>Sphingobacteriaceae</taxon>
        <taxon>Sphingobacterium</taxon>
    </lineage>
</organism>
<dbReference type="InterPro" id="IPR025404">
    <property type="entry name" value="DUF4130"/>
</dbReference>
<name>A0A1I6NTN7_9SPHI</name>
<accession>A0A1I6NTN7</accession>
<dbReference type="InterPro" id="IPR023875">
    <property type="entry name" value="DNA_repair_put"/>
</dbReference>
<dbReference type="OrthoDB" id="5290748at2"/>
<evidence type="ECO:0000313" key="3">
    <source>
        <dbReference type="Proteomes" id="UP000198785"/>
    </source>
</evidence>
<protein>
    <submittedName>
        <fullName evidence="2">Probable DNA metabolism protein</fullName>
    </submittedName>
</protein>
<dbReference type="NCBIfam" id="TIGR03915">
    <property type="entry name" value="SAM_7_link_chp"/>
    <property type="match status" value="1"/>
</dbReference>
<dbReference type="Proteomes" id="UP000198785">
    <property type="component" value="Unassembled WGS sequence"/>
</dbReference>
<dbReference type="Pfam" id="PF13566">
    <property type="entry name" value="DUF4130"/>
    <property type="match status" value="1"/>
</dbReference>
<feature type="domain" description="DUF4130" evidence="1">
    <location>
        <begin position="86"/>
        <end position="250"/>
    </location>
</feature>